<dbReference type="InterPro" id="IPR022617">
    <property type="entry name" value="Rad60/SUMO-like_dom"/>
</dbReference>
<feature type="compositionally biased region" description="Polar residues" evidence="1">
    <location>
        <begin position="28"/>
        <end position="37"/>
    </location>
</feature>
<feature type="compositionally biased region" description="Acidic residues" evidence="1">
    <location>
        <begin position="115"/>
        <end position="125"/>
    </location>
</feature>
<accession>A0ABR1S7W4</accession>
<dbReference type="InterPro" id="IPR029071">
    <property type="entry name" value="Ubiquitin-like_domsf"/>
</dbReference>
<dbReference type="SUPFAM" id="SSF54236">
    <property type="entry name" value="Ubiquitin-like"/>
    <property type="match status" value="1"/>
</dbReference>
<feature type="compositionally biased region" description="Low complexity" evidence="1">
    <location>
        <begin position="155"/>
        <end position="176"/>
    </location>
</feature>
<evidence type="ECO:0000313" key="3">
    <source>
        <dbReference type="EMBL" id="KAK8027937.1"/>
    </source>
</evidence>
<dbReference type="EMBL" id="JAQQWI010000007">
    <property type="protein sequence ID" value="KAK8027937.1"/>
    <property type="molecule type" value="Genomic_DNA"/>
</dbReference>
<dbReference type="Gene3D" id="3.10.20.90">
    <property type="entry name" value="Phosphatidylinositol 3-kinase Catalytic Subunit, Chain A, domain 1"/>
    <property type="match status" value="1"/>
</dbReference>
<keyword evidence="4" id="KW-1185">Reference proteome</keyword>
<dbReference type="InterPro" id="IPR000626">
    <property type="entry name" value="Ubiquitin-like_dom"/>
</dbReference>
<dbReference type="PROSITE" id="PS50053">
    <property type="entry name" value="UBIQUITIN_2"/>
    <property type="match status" value="1"/>
</dbReference>
<feature type="region of interest" description="Disordered" evidence="1">
    <location>
        <begin position="246"/>
        <end position="267"/>
    </location>
</feature>
<sequence length="485" mass="54710">MPASDALPPAPRERKLPFKRTVKRKSVETPTNNSTTDPDGVEFFRRSNLFDTFQQQESATKAQRRKQAKTVNQDAVDDSEIQAQLLRDSHSASGKAHRDSLDRDLKRQRVSLTLSEEEEEEEEEANTCPSTQRSPRKASDAQLGRSPSKLRGSTRKTTTAAPARSRPSSSPKTRATVITLDSSDDDDDKPSQSRGNTAAMEEASVIRPEPSRAATPDSDSDLDTVEPDGSQGDPFAAKFIEEARERMRKRHAENEANPASTKSPTPPEAVEIYIQSHLEGTTDMRVKIHLLQKLSVVKQSWVFYNQKKKMPVPESILNAMFFTWRGNKVYDFTTLASLDIKRKNDGQLYSIHGTTRDGFEGWEKVHIEAWTSELFEKYQREKNMERKRRLGELEDDEHDRAPSPEPAPKVNTIKVILKSKDNGTQNLTVPMNVEVAKLSLAFRTVKKIPAEREVVLHFDGEALDEETTIDEVGIEDMDSIEVHIK</sequence>
<organism evidence="3 4">
    <name type="scientific">Apiospora marii</name>
    <dbReference type="NCBI Taxonomy" id="335849"/>
    <lineage>
        <taxon>Eukaryota</taxon>
        <taxon>Fungi</taxon>
        <taxon>Dikarya</taxon>
        <taxon>Ascomycota</taxon>
        <taxon>Pezizomycotina</taxon>
        <taxon>Sordariomycetes</taxon>
        <taxon>Xylariomycetidae</taxon>
        <taxon>Amphisphaeriales</taxon>
        <taxon>Apiosporaceae</taxon>
        <taxon>Apiospora</taxon>
    </lineage>
</organism>
<feature type="region of interest" description="Disordered" evidence="1">
    <location>
        <begin position="390"/>
        <end position="410"/>
    </location>
</feature>
<gene>
    <name evidence="3" type="ORF">PG991_004993</name>
</gene>
<feature type="compositionally biased region" description="Basic and acidic residues" evidence="1">
    <location>
        <begin position="96"/>
        <end position="107"/>
    </location>
</feature>
<feature type="region of interest" description="Disordered" evidence="1">
    <location>
        <begin position="1"/>
        <end position="42"/>
    </location>
</feature>
<dbReference type="Pfam" id="PF11976">
    <property type="entry name" value="Rad60-SLD"/>
    <property type="match status" value="1"/>
</dbReference>
<feature type="domain" description="Ubiquitin-like" evidence="2">
    <location>
        <begin position="413"/>
        <end position="485"/>
    </location>
</feature>
<evidence type="ECO:0000259" key="2">
    <source>
        <dbReference type="PROSITE" id="PS50053"/>
    </source>
</evidence>
<feature type="region of interest" description="Disordered" evidence="1">
    <location>
        <begin position="55"/>
        <end position="234"/>
    </location>
</feature>
<protein>
    <recommendedName>
        <fullName evidence="2">Ubiquitin-like domain-containing protein</fullName>
    </recommendedName>
</protein>
<name>A0ABR1S7W4_9PEZI</name>
<dbReference type="Proteomes" id="UP001396898">
    <property type="component" value="Unassembled WGS sequence"/>
</dbReference>
<evidence type="ECO:0000256" key="1">
    <source>
        <dbReference type="SAM" id="MobiDB-lite"/>
    </source>
</evidence>
<comment type="caution">
    <text evidence="3">The sequence shown here is derived from an EMBL/GenBank/DDBJ whole genome shotgun (WGS) entry which is preliminary data.</text>
</comment>
<evidence type="ECO:0000313" key="4">
    <source>
        <dbReference type="Proteomes" id="UP001396898"/>
    </source>
</evidence>
<reference evidence="3 4" key="1">
    <citation type="submission" date="2023-01" db="EMBL/GenBank/DDBJ databases">
        <title>Analysis of 21 Apiospora genomes using comparative genomics revels a genus with tremendous synthesis potential of carbohydrate active enzymes and secondary metabolites.</title>
        <authorList>
            <person name="Sorensen T."/>
        </authorList>
    </citation>
    <scope>NUCLEOTIDE SEQUENCE [LARGE SCALE GENOMIC DNA]</scope>
    <source>
        <strain evidence="3 4">CBS 20057</strain>
    </source>
</reference>
<proteinExistence type="predicted"/>